<evidence type="ECO:0000256" key="2">
    <source>
        <dbReference type="ARBA" id="ARBA00023125"/>
    </source>
</evidence>
<dbReference type="RefSeq" id="WP_057731020.1">
    <property type="nucleotide sequence ID" value="NZ_BJZK01000001.1"/>
</dbReference>
<evidence type="ECO:0000256" key="3">
    <source>
        <dbReference type="ARBA" id="ARBA00023163"/>
    </source>
</evidence>
<dbReference type="PANTHER" id="PTHR42756">
    <property type="entry name" value="TRANSCRIPTIONAL REGULATOR, MARR"/>
    <property type="match status" value="1"/>
</dbReference>
<feature type="domain" description="HTH marR-type" evidence="4">
    <location>
        <begin position="2"/>
        <end position="138"/>
    </location>
</feature>
<keyword evidence="2" id="KW-0238">DNA-binding</keyword>
<dbReference type="SMART" id="SM00347">
    <property type="entry name" value="HTH_MARR"/>
    <property type="match status" value="1"/>
</dbReference>
<keyword evidence="6" id="KW-1185">Reference proteome</keyword>
<dbReference type="Proteomes" id="UP000321794">
    <property type="component" value="Unassembled WGS sequence"/>
</dbReference>
<evidence type="ECO:0000259" key="4">
    <source>
        <dbReference type="PROSITE" id="PS50995"/>
    </source>
</evidence>
<keyword evidence="1" id="KW-0805">Transcription regulation</keyword>
<dbReference type="EMBL" id="BJZK01000001">
    <property type="protein sequence ID" value="GEO70841.1"/>
    <property type="molecule type" value="Genomic_DNA"/>
</dbReference>
<evidence type="ECO:0000313" key="5">
    <source>
        <dbReference type="EMBL" id="GEO70841.1"/>
    </source>
</evidence>
<organism evidence="5 6">
    <name type="scientific">Levilactobacillus zymae</name>
    <dbReference type="NCBI Taxonomy" id="267363"/>
    <lineage>
        <taxon>Bacteria</taxon>
        <taxon>Bacillati</taxon>
        <taxon>Bacillota</taxon>
        <taxon>Bacilli</taxon>
        <taxon>Lactobacillales</taxon>
        <taxon>Lactobacillaceae</taxon>
        <taxon>Levilactobacillus</taxon>
    </lineage>
</organism>
<dbReference type="InterPro" id="IPR036388">
    <property type="entry name" value="WH-like_DNA-bd_sf"/>
</dbReference>
<dbReference type="InterPro" id="IPR036390">
    <property type="entry name" value="WH_DNA-bd_sf"/>
</dbReference>
<gene>
    <name evidence="5" type="primary">marR</name>
    <name evidence="5" type="ORF">LZY01_00090</name>
</gene>
<dbReference type="PANTHER" id="PTHR42756:SF1">
    <property type="entry name" value="TRANSCRIPTIONAL REPRESSOR OF EMRAB OPERON"/>
    <property type="match status" value="1"/>
</dbReference>
<evidence type="ECO:0000313" key="6">
    <source>
        <dbReference type="Proteomes" id="UP000321794"/>
    </source>
</evidence>
<dbReference type="SUPFAM" id="SSF46785">
    <property type="entry name" value="Winged helix' DNA-binding domain"/>
    <property type="match status" value="1"/>
</dbReference>
<dbReference type="Pfam" id="PF12802">
    <property type="entry name" value="MarR_2"/>
    <property type="match status" value="1"/>
</dbReference>
<evidence type="ECO:0000256" key="1">
    <source>
        <dbReference type="ARBA" id="ARBA00023015"/>
    </source>
</evidence>
<comment type="caution">
    <text evidence="5">The sequence shown here is derived from an EMBL/GenBank/DDBJ whole genome shotgun (WGS) entry which is preliminary data.</text>
</comment>
<dbReference type="InterPro" id="IPR000835">
    <property type="entry name" value="HTH_MarR-typ"/>
</dbReference>
<name>A0ABQ0WTM4_9LACO</name>
<dbReference type="Gene3D" id="1.10.10.10">
    <property type="entry name" value="Winged helix-like DNA-binding domain superfamily/Winged helix DNA-binding domain"/>
    <property type="match status" value="1"/>
</dbReference>
<keyword evidence="3" id="KW-0804">Transcription</keyword>
<proteinExistence type="predicted"/>
<reference evidence="5 6" key="1">
    <citation type="submission" date="2019-07" db="EMBL/GenBank/DDBJ databases">
        <title>Whole genome shotgun sequence of Lactobacillus zymae NBRC 107157.</title>
        <authorList>
            <person name="Hosoyama A."/>
            <person name="Uohara A."/>
            <person name="Ohji S."/>
            <person name="Ichikawa N."/>
        </authorList>
    </citation>
    <scope>NUCLEOTIDE SEQUENCE [LARGE SCALE GENOMIC DNA]</scope>
    <source>
        <strain evidence="5 6">NBRC 107157</strain>
    </source>
</reference>
<sequence length="140" mass="15702">MTNPQARQLSNLLRKITIGEQHLVTEQSKTLGVTEQQARTLGVINAHPGIIQRELADRFNRRGASISNMLKNLEHDGYVERRRSPQNDRNKQLFLTAKGKALVAAVNQIFDTTEAALIKDLTPAEVQTLITTLQKIHLPD</sequence>
<protein>
    <submittedName>
        <fullName evidence="5">Transcriptional regulator</fullName>
    </submittedName>
</protein>
<dbReference type="PRINTS" id="PR00598">
    <property type="entry name" value="HTHMARR"/>
</dbReference>
<dbReference type="PROSITE" id="PS50995">
    <property type="entry name" value="HTH_MARR_2"/>
    <property type="match status" value="1"/>
</dbReference>
<accession>A0ABQ0WTM4</accession>